<dbReference type="EMBL" id="RJNK01000014">
    <property type="protein sequence ID" value="RSI63495.1"/>
    <property type="molecule type" value="Genomic_DNA"/>
</dbReference>
<dbReference type="AlphaFoldDB" id="A0A3R9HHC7"/>
<reference evidence="1 2" key="1">
    <citation type="submission" date="2018-11" db="EMBL/GenBank/DDBJ databases">
        <title>Species Designations Belie Phenotypic and Genotypic Heterogeneity in Oral Streptococci.</title>
        <authorList>
            <person name="Velsko I."/>
        </authorList>
    </citation>
    <scope>NUCLEOTIDE SEQUENCE [LARGE SCALE GENOMIC DNA]</scope>
    <source>
        <strain evidence="1 2">BCC59</strain>
    </source>
</reference>
<sequence>MKINTQRIKDQANSALNITMKISKSVGKSMSKGGSQCLNFVVNNPEFILIILSLITNKNSLNQRRINELEDTAQDRSLDDSTFSELLQEEQAINHFYPDERKSPCVHLYHLGENTFVRGGTELEKEEFRKENNL</sequence>
<dbReference type="RefSeq" id="WP_125450166.1">
    <property type="nucleotide sequence ID" value="NZ_RJNK01000014.1"/>
</dbReference>
<evidence type="ECO:0000313" key="1">
    <source>
        <dbReference type="EMBL" id="RSI63495.1"/>
    </source>
</evidence>
<dbReference type="Proteomes" id="UP000272252">
    <property type="component" value="Unassembled WGS sequence"/>
</dbReference>
<protein>
    <submittedName>
        <fullName evidence="1">Uncharacterized protein</fullName>
    </submittedName>
</protein>
<accession>A0A3R9HHC7</accession>
<dbReference type="OrthoDB" id="2221377at2"/>
<proteinExistence type="predicted"/>
<gene>
    <name evidence="1" type="ORF">D8862_09110</name>
</gene>
<organism evidence="1 2">
    <name type="scientific">Streptococcus oralis</name>
    <dbReference type="NCBI Taxonomy" id="1303"/>
    <lineage>
        <taxon>Bacteria</taxon>
        <taxon>Bacillati</taxon>
        <taxon>Bacillota</taxon>
        <taxon>Bacilli</taxon>
        <taxon>Lactobacillales</taxon>
        <taxon>Streptococcaceae</taxon>
        <taxon>Streptococcus</taxon>
    </lineage>
</organism>
<name>A0A3R9HHC7_STROR</name>
<comment type="caution">
    <text evidence="1">The sequence shown here is derived from an EMBL/GenBank/DDBJ whole genome shotgun (WGS) entry which is preliminary data.</text>
</comment>
<evidence type="ECO:0000313" key="2">
    <source>
        <dbReference type="Proteomes" id="UP000272252"/>
    </source>
</evidence>